<dbReference type="PROSITE" id="PS01010">
    <property type="entry name" value="CRISP_2"/>
    <property type="match status" value="1"/>
</dbReference>
<gene>
    <name evidence="3" type="ORF">ANCCAN_06587</name>
</gene>
<dbReference type="GO" id="GO:0005576">
    <property type="term" value="C:extracellular region"/>
    <property type="evidence" value="ECO:0007669"/>
    <property type="project" value="InterPro"/>
</dbReference>
<dbReference type="InterPro" id="IPR014044">
    <property type="entry name" value="CAP_dom"/>
</dbReference>
<dbReference type="SMART" id="SM00198">
    <property type="entry name" value="SCP"/>
    <property type="match status" value="1"/>
</dbReference>
<comment type="caution">
    <text evidence="3">The sequence shown here is derived from an EMBL/GenBank/DDBJ whole genome shotgun (WGS) entry which is preliminary data.</text>
</comment>
<dbReference type="Gene3D" id="3.40.33.10">
    <property type="entry name" value="CAP"/>
    <property type="match status" value="2"/>
</dbReference>
<dbReference type="OrthoDB" id="5874910at2759"/>
<evidence type="ECO:0000313" key="4">
    <source>
        <dbReference type="Proteomes" id="UP000252519"/>
    </source>
</evidence>
<evidence type="ECO:0000259" key="2">
    <source>
        <dbReference type="SMART" id="SM00198"/>
    </source>
</evidence>
<name>A0A368GVD0_ANCCA</name>
<dbReference type="STRING" id="29170.A0A368GVD0"/>
<dbReference type="InterPro" id="IPR035940">
    <property type="entry name" value="CAP_sf"/>
</dbReference>
<proteinExistence type="predicted"/>
<dbReference type="InterPro" id="IPR001283">
    <property type="entry name" value="CRISP-related"/>
</dbReference>
<feature type="region of interest" description="Disordered" evidence="1">
    <location>
        <begin position="168"/>
        <end position="215"/>
    </location>
</feature>
<accession>A0A368GVD0</accession>
<sequence length="401" mass="43891">MTTVPPGCARKPNVDFIPAGKSVNYKVIIEADKNAVNNKDTIKKAMEYWYDTHYDENLNDSVIYTNDRTEAFANMVYYKSIALGCTSILCEDTSGANKHKIALACVYGDAPKLGEPLYIPAPKKNTQGCKSNKTCKTLVKDATCITASSQPPTYAGLCETKTALAIDSDTTTEAPTSSTESTTSKSETPSTSTEKPTTSAAEATTTKGEGMTQQLRDKVVSMHNRYRSMLARGLVRNGKEGNPNCPTAMNMYEMRYDTAMEAEAQAYANSCPMGGSPVSTRPYSGENYQSFYSIIITPDEAIANALENWWTQILKNGVNHQMKYNEYLAQKPLAPNAFTQMAWAESYKVGCGFNRCSFGTVVICRYSPRGNIYQQFIYKPGTVCASCSGSCKDALCPAPPY</sequence>
<dbReference type="SUPFAM" id="SSF55797">
    <property type="entry name" value="PR-1-like"/>
    <property type="match status" value="2"/>
</dbReference>
<protein>
    <submittedName>
        <fullName evidence="3">SCP-like protein</fullName>
    </submittedName>
</protein>
<organism evidence="3 4">
    <name type="scientific">Ancylostoma caninum</name>
    <name type="common">Dog hookworm</name>
    <dbReference type="NCBI Taxonomy" id="29170"/>
    <lineage>
        <taxon>Eukaryota</taxon>
        <taxon>Metazoa</taxon>
        <taxon>Ecdysozoa</taxon>
        <taxon>Nematoda</taxon>
        <taxon>Chromadorea</taxon>
        <taxon>Rhabditida</taxon>
        <taxon>Rhabditina</taxon>
        <taxon>Rhabditomorpha</taxon>
        <taxon>Strongyloidea</taxon>
        <taxon>Ancylostomatidae</taxon>
        <taxon>Ancylostomatinae</taxon>
        <taxon>Ancylostoma</taxon>
    </lineage>
</organism>
<evidence type="ECO:0000313" key="3">
    <source>
        <dbReference type="EMBL" id="RCN47299.1"/>
    </source>
</evidence>
<dbReference type="InterPro" id="IPR018244">
    <property type="entry name" value="Allrgn_V5/Tpx1_CS"/>
</dbReference>
<reference evidence="3 4" key="1">
    <citation type="submission" date="2014-10" db="EMBL/GenBank/DDBJ databases">
        <title>Draft genome of the hookworm Ancylostoma caninum.</title>
        <authorList>
            <person name="Mitreva M."/>
        </authorList>
    </citation>
    <scope>NUCLEOTIDE SEQUENCE [LARGE SCALE GENOMIC DNA]</scope>
    <source>
        <strain evidence="3 4">Baltimore</strain>
    </source>
</reference>
<dbReference type="PANTHER" id="PTHR10334">
    <property type="entry name" value="CYSTEINE-RICH SECRETORY PROTEIN-RELATED"/>
    <property type="match status" value="1"/>
</dbReference>
<dbReference type="Pfam" id="PF00188">
    <property type="entry name" value="CAP"/>
    <property type="match status" value="1"/>
</dbReference>
<dbReference type="EMBL" id="JOJR01000064">
    <property type="protein sequence ID" value="RCN47299.1"/>
    <property type="molecule type" value="Genomic_DNA"/>
</dbReference>
<feature type="domain" description="SCP" evidence="2">
    <location>
        <begin position="214"/>
        <end position="374"/>
    </location>
</feature>
<dbReference type="Proteomes" id="UP000252519">
    <property type="component" value="Unassembled WGS sequence"/>
</dbReference>
<dbReference type="PRINTS" id="PR00837">
    <property type="entry name" value="V5TPXLIKE"/>
</dbReference>
<evidence type="ECO:0000256" key="1">
    <source>
        <dbReference type="SAM" id="MobiDB-lite"/>
    </source>
</evidence>
<keyword evidence="4" id="KW-1185">Reference proteome</keyword>
<dbReference type="CDD" id="cd05380">
    <property type="entry name" value="CAP_euk"/>
    <property type="match status" value="1"/>
</dbReference>
<dbReference type="AlphaFoldDB" id="A0A368GVD0"/>
<feature type="compositionally biased region" description="Low complexity" evidence="1">
    <location>
        <begin position="171"/>
        <end position="207"/>
    </location>
</feature>